<dbReference type="InterPro" id="IPR011766">
    <property type="entry name" value="TPP_enzyme_TPP-bd"/>
</dbReference>
<dbReference type="PANTHER" id="PTHR48084:SF3">
    <property type="entry name" value="SUBUNIT OF PYRUVATE:FLAVODOXIN OXIDOREDUCTASE"/>
    <property type="match status" value="1"/>
</dbReference>
<dbReference type="InterPro" id="IPR046667">
    <property type="entry name" value="DUF6537"/>
</dbReference>
<dbReference type="InterPro" id="IPR051457">
    <property type="entry name" value="2-oxoacid:Fd_oxidoreductase"/>
</dbReference>
<evidence type="ECO:0000256" key="6">
    <source>
        <dbReference type="ARBA" id="ARBA00023014"/>
    </source>
</evidence>
<keyword evidence="8" id="KW-0670">Pyruvate</keyword>
<accession>A0A061ST88</accession>
<dbReference type="GO" id="GO:0030976">
    <property type="term" value="F:thiamine pyrophosphate binding"/>
    <property type="evidence" value="ECO:0007669"/>
    <property type="project" value="InterPro"/>
</dbReference>
<keyword evidence="1" id="KW-0813">Transport</keyword>
<keyword evidence="4 8" id="KW-0560">Oxidoreductase</keyword>
<name>A0A061ST88_9RHOB</name>
<dbReference type="PROSITE" id="PS51379">
    <property type="entry name" value="4FE4S_FER_2"/>
    <property type="match status" value="1"/>
</dbReference>
<gene>
    <name evidence="8" type="ORF">PM02_12530</name>
</gene>
<dbReference type="Gene3D" id="3.40.50.970">
    <property type="match status" value="1"/>
</dbReference>
<dbReference type="EC" id="1.2.7.8" evidence="8"/>
<evidence type="ECO:0000256" key="2">
    <source>
        <dbReference type="ARBA" id="ARBA00022485"/>
    </source>
</evidence>
<evidence type="ECO:0000313" key="8">
    <source>
        <dbReference type="EMBL" id="KAJ02604.1"/>
    </source>
</evidence>
<dbReference type="EMBL" id="JEMU01000010">
    <property type="protein sequence ID" value="KAJ02604.1"/>
    <property type="molecule type" value="Genomic_DNA"/>
</dbReference>
<evidence type="ECO:0000256" key="5">
    <source>
        <dbReference type="ARBA" id="ARBA00023004"/>
    </source>
</evidence>
<keyword evidence="5" id="KW-0408">Iron</keyword>
<evidence type="ECO:0000256" key="1">
    <source>
        <dbReference type="ARBA" id="ARBA00022448"/>
    </source>
</evidence>
<protein>
    <submittedName>
        <fullName evidence="8">Indolepyruvate ferredoxin oxidoreductase</fullName>
        <ecNumber evidence="8">1.2.7.8</ecNumber>
    </submittedName>
</protein>
<keyword evidence="6" id="KW-0411">Iron-sulfur</keyword>
<dbReference type="GO" id="GO:0044281">
    <property type="term" value="P:small molecule metabolic process"/>
    <property type="evidence" value="ECO:0007669"/>
    <property type="project" value="UniProtKB-ARBA"/>
</dbReference>
<dbReference type="InterPro" id="IPR002869">
    <property type="entry name" value="Pyrv_flavodox_OxRed_cen"/>
</dbReference>
<dbReference type="SUPFAM" id="SSF53323">
    <property type="entry name" value="Pyruvate-ferredoxin oxidoreductase, PFOR, domain III"/>
    <property type="match status" value="1"/>
</dbReference>
<dbReference type="Pfam" id="PF20169">
    <property type="entry name" value="DUF6537"/>
    <property type="match status" value="1"/>
</dbReference>
<feature type="domain" description="4Fe-4S ferredoxin-type" evidence="7">
    <location>
        <begin position="628"/>
        <end position="657"/>
    </location>
</feature>
<keyword evidence="9" id="KW-1185">Reference proteome</keyword>
<evidence type="ECO:0000313" key="9">
    <source>
        <dbReference type="Proteomes" id="UP000027337"/>
    </source>
</evidence>
<dbReference type="Proteomes" id="UP000027337">
    <property type="component" value="Unassembled WGS sequence"/>
</dbReference>
<organism evidence="8 9">
    <name type="scientific">Sulfitobacter mediterraneus</name>
    <dbReference type="NCBI Taxonomy" id="83219"/>
    <lineage>
        <taxon>Bacteria</taxon>
        <taxon>Pseudomonadati</taxon>
        <taxon>Pseudomonadota</taxon>
        <taxon>Alphaproteobacteria</taxon>
        <taxon>Rhodobacterales</taxon>
        <taxon>Roseobacteraceae</taxon>
        <taxon>Sulfitobacter</taxon>
    </lineage>
</organism>
<dbReference type="RefSeq" id="WP_051584151.1">
    <property type="nucleotide sequence ID" value="NZ_JEMU01000010.1"/>
</dbReference>
<dbReference type="Pfam" id="PF02775">
    <property type="entry name" value="TPP_enzyme_C"/>
    <property type="match status" value="1"/>
</dbReference>
<dbReference type="Gene3D" id="3.40.50.920">
    <property type="match status" value="1"/>
</dbReference>
<keyword evidence="2" id="KW-0004">4Fe-4S</keyword>
<dbReference type="eggNOG" id="COG1014">
    <property type="taxonomic scope" value="Bacteria"/>
</dbReference>
<dbReference type="GO" id="GO:0045333">
    <property type="term" value="P:cellular respiration"/>
    <property type="evidence" value="ECO:0007669"/>
    <property type="project" value="UniProtKB-ARBA"/>
</dbReference>
<dbReference type="InterPro" id="IPR017896">
    <property type="entry name" value="4Fe4S_Fe-S-bd"/>
</dbReference>
<evidence type="ECO:0000259" key="7">
    <source>
        <dbReference type="PROSITE" id="PS51379"/>
    </source>
</evidence>
<dbReference type="GO" id="GO:0051539">
    <property type="term" value="F:4 iron, 4 sulfur cluster binding"/>
    <property type="evidence" value="ECO:0007669"/>
    <property type="project" value="UniProtKB-KW"/>
</dbReference>
<keyword evidence="3" id="KW-0249">Electron transport</keyword>
<dbReference type="InterPro" id="IPR002880">
    <property type="entry name" value="Pyrv_Fd/Flavodoxin_OxRdtase_N"/>
</dbReference>
<dbReference type="NCBIfam" id="NF009588">
    <property type="entry name" value="PRK13029.1"/>
    <property type="match status" value="1"/>
</dbReference>
<evidence type="ECO:0000256" key="4">
    <source>
        <dbReference type="ARBA" id="ARBA00023002"/>
    </source>
</evidence>
<dbReference type="SUPFAM" id="SSF52922">
    <property type="entry name" value="TK C-terminal domain-like"/>
    <property type="match status" value="1"/>
</dbReference>
<dbReference type="GO" id="GO:0043805">
    <property type="term" value="F:indolepyruvate ferredoxin oxidoreductase activity"/>
    <property type="evidence" value="ECO:0007669"/>
    <property type="project" value="UniProtKB-EC"/>
</dbReference>
<reference evidence="8 9" key="1">
    <citation type="journal article" date="2014" name="Genome Announc.">
        <title>Draft Genome Sequences of Two Isolates of the Roseobacter Group, Sulfitobacter sp. Strains 3SOLIMAR09 and 1FIGIMAR09, from Harbors of Mallorca Island (Mediterranean Sea).</title>
        <authorList>
            <person name="Mas-Llado M."/>
            <person name="Pina-Villalonga J.M."/>
            <person name="Brunet-Galmes I."/>
            <person name="Nogales B."/>
            <person name="Bosch R."/>
        </authorList>
    </citation>
    <scope>NUCLEOTIDE SEQUENCE [LARGE SCALE GENOMIC DNA]</scope>
    <source>
        <strain evidence="8 9">1FIGIMAR09</strain>
    </source>
</reference>
<dbReference type="CDD" id="cd07034">
    <property type="entry name" value="TPP_PYR_PFOR_IOR-alpha_like"/>
    <property type="match status" value="1"/>
</dbReference>
<dbReference type="STRING" id="83219.PM02_12530"/>
<comment type="caution">
    <text evidence="8">The sequence shown here is derived from an EMBL/GenBank/DDBJ whole genome shotgun (WGS) entry which is preliminary data.</text>
</comment>
<dbReference type="InterPro" id="IPR019752">
    <property type="entry name" value="Pyrv/ketoisovalerate_OxRed_cat"/>
</dbReference>
<sequence>MNAPTLTNRLEMTLEDRLSQDEGWVYMTGMQALVRLPLQQRKRDAAAGLNTGGYISGYRGSPMGRYDMELWAAEKELRAHNVVFQAGVNEDMAATATWGAQQVGLFPAAKVEGVFSIWYGKAPGMDRSLDPLRHANLAGSNPKGGSILLVGDDHGAKSSTLACYSDYNFVSLGMPLLAPANAQEVLDYGLHGIAMSRFSGALVGLKLVTDVVEGGGSVHVGPESPQITLPASDTPPPGITHFTPLMEQERRLWDEKIKRALDYARSNDLNQISGSKSATIGIVAAGKAWQDLAQALAGMGYKNGKIGDAEVRLLKVGMVWPLDDTAVKDFAKGLDTIIVVEEKRPLLEDQIRTQLYGTALAPRLIGKTFSGQAYSSDAGDPAFPNFGEIDPTMIARIIARGANEADPACGIPLPNQPDQPPALGSSGAIRAPSFCAGCPHGRSTQVIDGSRALAGIGCHSMAMLRDPMRTNSMSHMGGEGVGWLGQFPFTDEKHVFTNMGDGTYFHSGLMAIRAAIAAKAPITYKLLHNGFVSMTGGQAHDGDVSPESMVAQLRAEGVNRIALVSDEPEKYAGVPQPKGVTLHHRTAMDQVQQELREIPEVTVLIFDQPCATERRRLRKRGKWVDPDKRAFINPAVCEGCGDCSTVSQCMAIEPLETELGRKRQINQSSCNKDFSCVEGFCPSFVTVSGATLKQARQQAGTIDISHLPDPQIPTIDGSWSVLVSGIGGAGVVTVGQTLAVAAHAEGHYSSNLDITGLAQKYGAVHSHIKIAASPADMRATRIAVDEANCLIGCDLVVAAGDEALSLLKSDDAVAVTDTTVVPTSEFSKNPDWTLNGDEQLSRLTTVLGNRARGLAAQDLAEKVMGDRVYANMVLMGAAWQQGGVPLSLASIRRAIALNGTKVEQNYQAFDLGRLAYADPDAAQRLVGGDAPVDLSARRAEPVDELIARRTDLLRAYGIAANVTRYTDRLTAARQAGCDDAALRALAKGYFKMLAVKDEWEVARLYADPAFKEGLKQTFDGDLKLTFHVGAWPFGKMDQASGRPIKGEVGPWVLKAFGVMSKLRGLRGTLLDPFRNSAEAKLARRLLAEYEADVAFALENWSDDKSGDITALLNLPEQIRGYGHIRERHAEAAAVARAELRTKITAQPAQVA</sequence>
<dbReference type="InterPro" id="IPR029061">
    <property type="entry name" value="THDP-binding"/>
</dbReference>
<dbReference type="Pfam" id="PF01558">
    <property type="entry name" value="POR"/>
    <property type="match status" value="1"/>
</dbReference>
<dbReference type="PANTHER" id="PTHR48084">
    <property type="entry name" value="2-OXOGLUTARATE OXIDOREDUCTASE SUBUNIT KORB-RELATED"/>
    <property type="match status" value="1"/>
</dbReference>
<keyword evidence="2" id="KW-0479">Metal-binding</keyword>
<dbReference type="Gene3D" id="3.40.920.10">
    <property type="entry name" value="Pyruvate-ferredoxin oxidoreductase, PFOR, domain III"/>
    <property type="match status" value="1"/>
</dbReference>
<dbReference type="eggNOG" id="COG4231">
    <property type="taxonomic scope" value="Bacteria"/>
</dbReference>
<proteinExistence type="predicted"/>
<evidence type="ECO:0000256" key="3">
    <source>
        <dbReference type="ARBA" id="ARBA00022982"/>
    </source>
</evidence>
<dbReference type="SUPFAM" id="SSF52518">
    <property type="entry name" value="Thiamin diphosphate-binding fold (THDP-binding)"/>
    <property type="match status" value="2"/>
</dbReference>
<dbReference type="NCBIfam" id="NF009589">
    <property type="entry name" value="PRK13030.1"/>
    <property type="match status" value="1"/>
</dbReference>
<dbReference type="InterPro" id="IPR009014">
    <property type="entry name" value="Transketo_C/PFOR_II"/>
</dbReference>
<dbReference type="AlphaFoldDB" id="A0A061ST88"/>